<comment type="function">
    <text evidence="10">Probably acts as a heme chaperone, transferring heme to an unknown acceptor. Binds one molecule of heme per monomer, possibly covalently. Binds 1 [4Fe-4S] cluster. The cluster is coordinated with 3 cysteines and an exchangeable S-adenosyl-L-methionine.</text>
</comment>
<dbReference type="SFLD" id="SFLDF00562">
    <property type="entry name" value="HemN-like__clustered_with_heat"/>
    <property type="match status" value="1"/>
</dbReference>
<dbReference type="InterPro" id="IPR058240">
    <property type="entry name" value="rSAM_sf"/>
</dbReference>
<keyword evidence="5 10" id="KW-0949">S-adenosyl-L-methionine</keyword>
<evidence type="ECO:0000313" key="13">
    <source>
        <dbReference type="Proteomes" id="UP000092952"/>
    </source>
</evidence>
<keyword evidence="9 10" id="KW-0143">Chaperone</keyword>
<organism evidence="12 13">
    <name type="scientific">Immundisolibacter cernigliae</name>
    <dbReference type="NCBI Taxonomy" id="1810504"/>
    <lineage>
        <taxon>Bacteria</taxon>
        <taxon>Pseudomonadati</taxon>
        <taxon>Pseudomonadota</taxon>
        <taxon>Gammaproteobacteria</taxon>
        <taxon>Immundisolibacterales</taxon>
        <taxon>Immundisolibacteraceae</taxon>
        <taxon>Immundisolibacter</taxon>
    </lineage>
</organism>
<dbReference type="InParanoid" id="A0A1B1YQK8"/>
<dbReference type="GO" id="GO:0046872">
    <property type="term" value="F:metal ion binding"/>
    <property type="evidence" value="ECO:0007669"/>
    <property type="project" value="UniProtKB-UniRule"/>
</dbReference>
<evidence type="ECO:0000256" key="4">
    <source>
        <dbReference type="ARBA" id="ARBA00022617"/>
    </source>
</evidence>
<evidence type="ECO:0000256" key="2">
    <source>
        <dbReference type="ARBA" id="ARBA00006100"/>
    </source>
</evidence>
<dbReference type="InterPro" id="IPR010723">
    <property type="entry name" value="HemN_C"/>
</dbReference>
<keyword evidence="10" id="KW-0963">Cytoplasm</keyword>
<comment type="subcellular location">
    <subcellularLocation>
        <location evidence="10">Cytoplasm</location>
    </subcellularLocation>
</comment>
<sequence length="412" mass="44917">MTFKSLTFHRPADGAAAQFSSAPPLSLYVHLPWCVRKCPYCDFNSHAAGGELPQGDYIDALLRDLEADLPRVWGRPVMSVFIGGGTPSLFEPDAIARLLSDLRARLPLLAGAEITLEANPGTLDTARLEGFSRAGVNRLSLGVQSFHDRQLKALGRIHDAAAARRAIEVALSAGFERVNIDLMFGLPGQDVAQALADLDAALAYDTGHVSWYQLTLEPNTVFHSHPPVLPEPDLLEAIYEAGLARLAAAGYRRYEVSAYARPGQECRHNLNYWQFGDYLGIGAGAHGKLTLPDGILRLARYRQPQTYMARASAGDAVAEQRFLSADERAFEFLLNALRLCEGFAWKQFRERTGLPLTTIRPRLEQAAQRGLVTLDGQGARATERGFDLLDSVLEEFLPAATAGSGRESSASA</sequence>
<dbReference type="GO" id="GO:0004109">
    <property type="term" value="F:coproporphyrinogen oxidase activity"/>
    <property type="evidence" value="ECO:0007669"/>
    <property type="project" value="InterPro"/>
</dbReference>
<dbReference type="PANTHER" id="PTHR13932">
    <property type="entry name" value="COPROPORPHYRINIGEN III OXIDASE"/>
    <property type="match status" value="1"/>
</dbReference>
<dbReference type="SMART" id="SM00729">
    <property type="entry name" value="Elp3"/>
    <property type="match status" value="1"/>
</dbReference>
<dbReference type="SFLD" id="SFLDG01065">
    <property type="entry name" value="anaerobic_coproporphyrinogen-I"/>
    <property type="match status" value="1"/>
</dbReference>
<dbReference type="SFLD" id="SFLDG01082">
    <property type="entry name" value="B12-binding_domain_containing"/>
    <property type="match status" value="1"/>
</dbReference>
<comment type="similarity">
    <text evidence="2">Belongs to the anaerobic coproporphyrinogen-III oxidase family. HemW subfamily.</text>
</comment>
<dbReference type="InterPro" id="IPR006638">
    <property type="entry name" value="Elp3/MiaA/NifB-like_rSAM"/>
</dbReference>
<dbReference type="Pfam" id="PF06969">
    <property type="entry name" value="HemN_C"/>
    <property type="match status" value="1"/>
</dbReference>
<dbReference type="InterPro" id="IPR034505">
    <property type="entry name" value="Coproporphyrinogen-III_oxidase"/>
</dbReference>
<dbReference type="GO" id="GO:0006779">
    <property type="term" value="P:porphyrin-containing compound biosynthetic process"/>
    <property type="evidence" value="ECO:0007669"/>
    <property type="project" value="InterPro"/>
</dbReference>
<comment type="cofactor">
    <cofactor evidence="1">
        <name>[4Fe-4S] cluster</name>
        <dbReference type="ChEBI" id="CHEBI:49883"/>
    </cofactor>
</comment>
<evidence type="ECO:0000256" key="5">
    <source>
        <dbReference type="ARBA" id="ARBA00022691"/>
    </source>
</evidence>
<dbReference type="EMBL" id="CP014671">
    <property type="protein sequence ID" value="ANX03065.1"/>
    <property type="molecule type" value="Genomic_DNA"/>
</dbReference>
<dbReference type="InterPro" id="IPR013785">
    <property type="entry name" value="Aldolase_TIM"/>
</dbReference>
<dbReference type="SFLD" id="SFLDS00029">
    <property type="entry name" value="Radical_SAM"/>
    <property type="match status" value="1"/>
</dbReference>
<dbReference type="FunCoup" id="A0A1B1YQK8">
    <property type="interactions" value="546"/>
</dbReference>
<keyword evidence="10" id="KW-0004">4Fe-4S</keyword>
<accession>A0A1B1YQK8</accession>
<keyword evidence="8 10" id="KW-0411">Iron-sulfur</keyword>
<name>A0A1B1YQK8_9GAMM</name>
<keyword evidence="4 10" id="KW-0349">Heme</keyword>
<feature type="domain" description="Radical SAM core" evidence="11">
    <location>
        <begin position="19"/>
        <end position="252"/>
    </location>
</feature>
<dbReference type="OrthoDB" id="9808022at2"/>
<reference evidence="13" key="1">
    <citation type="submission" date="2016-03" db="EMBL/GenBank/DDBJ databases">
        <title>Complete genome sequence of Solimmundus cernigliae, representing a novel lineage of polycyclic aromatic hydrocarbon degraders within the Gammaproteobacteria.</title>
        <authorList>
            <person name="Singleton D.R."/>
            <person name="Dickey A.N."/>
            <person name="Scholl E.H."/>
            <person name="Wright F.A."/>
            <person name="Aitken M.D."/>
        </authorList>
    </citation>
    <scope>NUCLEOTIDE SEQUENCE [LARGE SCALE GENOMIC DNA]</scope>
    <source>
        <strain evidence="13">TR3.2</strain>
    </source>
</reference>
<dbReference type="InterPro" id="IPR007197">
    <property type="entry name" value="rSAM"/>
</dbReference>
<dbReference type="InterPro" id="IPR004559">
    <property type="entry name" value="HemW-like"/>
</dbReference>
<dbReference type="PROSITE" id="PS51918">
    <property type="entry name" value="RADICAL_SAM"/>
    <property type="match status" value="1"/>
</dbReference>
<dbReference type="SFLD" id="SFLDF00288">
    <property type="entry name" value="HemN-like__clustered_with_nucl"/>
    <property type="match status" value="1"/>
</dbReference>
<dbReference type="CDD" id="cd01335">
    <property type="entry name" value="Radical_SAM"/>
    <property type="match status" value="1"/>
</dbReference>
<proteinExistence type="inferred from homology"/>
<dbReference type="KEGG" id="gbi:PG2T_01915"/>
<evidence type="ECO:0000256" key="6">
    <source>
        <dbReference type="ARBA" id="ARBA00022723"/>
    </source>
</evidence>
<dbReference type="STRING" id="1810504.PG2T_01915"/>
<dbReference type="PANTHER" id="PTHR13932:SF5">
    <property type="entry name" value="RADICAL S-ADENOSYL METHIONINE DOMAIN-CONTAINING PROTEIN 1, MITOCHONDRIAL"/>
    <property type="match status" value="1"/>
</dbReference>
<gene>
    <name evidence="12" type="ORF">PG2T_01915</name>
</gene>
<protein>
    <recommendedName>
        <fullName evidence="3 10">Heme chaperone HemW</fullName>
    </recommendedName>
</protein>
<evidence type="ECO:0000256" key="8">
    <source>
        <dbReference type="ARBA" id="ARBA00023014"/>
    </source>
</evidence>
<evidence type="ECO:0000259" key="11">
    <source>
        <dbReference type="PROSITE" id="PS51918"/>
    </source>
</evidence>
<dbReference type="GO" id="GO:0051539">
    <property type="term" value="F:4 iron, 4 sulfur cluster binding"/>
    <property type="evidence" value="ECO:0007669"/>
    <property type="project" value="UniProtKB-UniRule"/>
</dbReference>
<dbReference type="Pfam" id="PF04055">
    <property type="entry name" value="Radical_SAM"/>
    <property type="match status" value="1"/>
</dbReference>
<dbReference type="NCBIfam" id="TIGR00539">
    <property type="entry name" value="hemN_rel"/>
    <property type="match status" value="1"/>
</dbReference>
<evidence type="ECO:0000256" key="1">
    <source>
        <dbReference type="ARBA" id="ARBA00001966"/>
    </source>
</evidence>
<keyword evidence="7 10" id="KW-0408">Iron</keyword>
<keyword evidence="13" id="KW-1185">Reference proteome</keyword>
<evidence type="ECO:0000256" key="10">
    <source>
        <dbReference type="RuleBase" id="RU364116"/>
    </source>
</evidence>
<evidence type="ECO:0000256" key="9">
    <source>
        <dbReference type="ARBA" id="ARBA00023186"/>
    </source>
</evidence>
<dbReference type="GO" id="GO:0005737">
    <property type="term" value="C:cytoplasm"/>
    <property type="evidence" value="ECO:0007669"/>
    <property type="project" value="UniProtKB-SubCell"/>
</dbReference>
<dbReference type="SUPFAM" id="SSF102114">
    <property type="entry name" value="Radical SAM enzymes"/>
    <property type="match status" value="1"/>
</dbReference>
<dbReference type="RefSeq" id="WP_068802577.1">
    <property type="nucleotide sequence ID" value="NZ_CP014671.1"/>
</dbReference>
<keyword evidence="6 10" id="KW-0479">Metal-binding</keyword>
<evidence type="ECO:0000256" key="3">
    <source>
        <dbReference type="ARBA" id="ARBA00017228"/>
    </source>
</evidence>
<evidence type="ECO:0000313" key="12">
    <source>
        <dbReference type="EMBL" id="ANX03065.1"/>
    </source>
</evidence>
<evidence type="ECO:0000256" key="7">
    <source>
        <dbReference type="ARBA" id="ARBA00023004"/>
    </source>
</evidence>
<dbReference type="Gene3D" id="3.20.20.70">
    <property type="entry name" value="Aldolase class I"/>
    <property type="match status" value="1"/>
</dbReference>
<dbReference type="Proteomes" id="UP000092952">
    <property type="component" value="Chromosome"/>
</dbReference>
<dbReference type="AlphaFoldDB" id="A0A1B1YQK8"/>